<evidence type="ECO:0000256" key="1">
    <source>
        <dbReference type="SAM" id="MobiDB-lite"/>
    </source>
</evidence>
<organism evidence="2 3">
    <name type="scientific">Sodiomyces alkalinus (strain CBS 110278 / VKM F-3762 / F11)</name>
    <name type="common">Alkaliphilic filamentous fungus</name>
    <dbReference type="NCBI Taxonomy" id="1314773"/>
    <lineage>
        <taxon>Eukaryota</taxon>
        <taxon>Fungi</taxon>
        <taxon>Dikarya</taxon>
        <taxon>Ascomycota</taxon>
        <taxon>Pezizomycotina</taxon>
        <taxon>Sordariomycetes</taxon>
        <taxon>Hypocreomycetidae</taxon>
        <taxon>Glomerellales</taxon>
        <taxon>Plectosphaerellaceae</taxon>
        <taxon>Sodiomyces</taxon>
    </lineage>
</organism>
<dbReference type="EMBL" id="ML119056">
    <property type="protein sequence ID" value="ROT38332.1"/>
    <property type="molecule type" value="Genomic_DNA"/>
</dbReference>
<protein>
    <recommendedName>
        <fullName evidence="4">Life-span regulatory factor</fullName>
    </recommendedName>
</protein>
<reference evidence="2 3" key="1">
    <citation type="journal article" date="2018" name="Mol. Ecol.">
        <title>The obligate alkalophilic soda-lake fungus Sodiomyces alkalinus has shifted to a protein diet.</title>
        <authorList>
            <person name="Grum-Grzhimaylo A.A."/>
            <person name="Falkoski D.L."/>
            <person name="van den Heuvel J."/>
            <person name="Valero-Jimenez C.A."/>
            <person name="Min B."/>
            <person name="Choi I.G."/>
            <person name="Lipzen A."/>
            <person name="Daum C.G."/>
            <person name="Aanen D.K."/>
            <person name="Tsang A."/>
            <person name="Henrissat B."/>
            <person name="Bilanenko E.N."/>
            <person name="de Vries R.P."/>
            <person name="van Kan J.A.L."/>
            <person name="Grigoriev I.V."/>
            <person name="Debets A.J.M."/>
        </authorList>
    </citation>
    <scope>NUCLEOTIDE SEQUENCE [LARGE SCALE GENOMIC DNA]</scope>
    <source>
        <strain evidence="2 3">F11</strain>
    </source>
</reference>
<evidence type="ECO:0000313" key="2">
    <source>
        <dbReference type="EMBL" id="ROT38332.1"/>
    </source>
</evidence>
<dbReference type="STRING" id="1314773.A0A3N2PV00"/>
<dbReference type="OrthoDB" id="3599883at2759"/>
<keyword evidence="3" id="KW-1185">Reference proteome</keyword>
<proteinExistence type="predicted"/>
<feature type="region of interest" description="Disordered" evidence="1">
    <location>
        <begin position="1"/>
        <end position="44"/>
    </location>
</feature>
<dbReference type="AlphaFoldDB" id="A0A3N2PV00"/>
<sequence length="267" mass="29510">MHHHRRKSGHGLANTSMTDVRKAVTATDPTRLKRPTTSLSRRTTPVAVQKLGRNPKDRERDWQESWYDERESFPQYCMTCEKQFLPHDEKHLYCSEACRKCDQTSSPIGETRHELYGHNSTTHALYAEEIPEHRDIIPRASPSRPDSNYFHPPLARDNGTSHYHTSAISALRSLNVGASSPPSSSLSAQSSLWPFARSGGTSPSTSYGRVGGSTTSCSAYEAGWTATGHGLPYSSGAGGMDRPLPTRRPTGYARPKSIELVTPMVGR</sequence>
<evidence type="ECO:0008006" key="4">
    <source>
        <dbReference type="Google" id="ProtNLM"/>
    </source>
</evidence>
<dbReference type="InterPro" id="IPR024368">
    <property type="entry name" value="Ecl1/2/3"/>
</dbReference>
<dbReference type="Pfam" id="PF12855">
    <property type="entry name" value="Ecl1"/>
    <property type="match status" value="1"/>
</dbReference>
<dbReference type="GeneID" id="39578396"/>
<dbReference type="RefSeq" id="XP_028466138.1">
    <property type="nucleotide sequence ID" value="XM_028609918.1"/>
</dbReference>
<gene>
    <name evidence="2" type="ORF">SODALDRAFT_324706</name>
</gene>
<evidence type="ECO:0000313" key="3">
    <source>
        <dbReference type="Proteomes" id="UP000272025"/>
    </source>
</evidence>
<accession>A0A3N2PV00</accession>
<name>A0A3N2PV00_SODAK</name>
<dbReference type="Proteomes" id="UP000272025">
    <property type="component" value="Unassembled WGS sequence"/>
</dbReference>
<feature type="region of interest" description="Disordered" evidence="1">
    <location>
        <begin position="235"/>
        <end position="257"/>
    </location>
</feature>
<feature type="compositionally biased region" description="Low complexity" evidence="1">
    <location>
        <begin position="35"/>
        <end position="44"/>
    </location>
</feature>